<dbReference type="InterPro" id="IPR051275">
    <property type="entry name" value="Cell_adhesion_signaling"/>
</dbReference>
<evidence type="ECO:0000259" key="8">
    <source>
        <dbReference type="PROSITE" id="PS50835"/>
    </source>
</evidence>
<comment type="subcellular location">
    <subcellularLocation>
        <location evidence="1">Membrane</location>
        <topology evidence="1">Single-pass type I membrane protein</topology>
    </subcellularLocation>
</comment>
<evidence type="ECO:0000256" key="3">
    <source>
        <dbReference type="ARBA" id="ARBA00023157"/>
    </source>
</evidence>
<dbReference type="SUPFAM" id="SSF48726">
    <property type="entry name" value="Immunoglobulin"/>
    <property type="match status" value="2"/>
</dbReference>
<dbReference type="InterPro" id="IPR003599">
    <property type="entry name" value="Ig_sub"/>
</dbReference>
<dbReference type="SMART" id="SM00409">
    <property type="entry name" value="IG"/>
    <property type="match status" value="2"/>
</dbReference>
<sequence length="490" mass="54504">MVTLFIGLLFIKGISSLTITTPPEINVSLVSNSSIVLNCTFELDVNERVRNVYWGKKLHGTDYNKLAEFAYKIAIYNKEHGLSLENRSNIHSFSDTSQSAILNITDARCEDVGQYQCEVEFSVGSIGKTDQKYTDVYLQANAERPTTFSVHPNNSLEEHEILNIACVAVVGSPHGSLAIWEQNVSSNTSTLLKNTSKVYIDTDHCISVANLTMTYKVSRHNNGAKFMCSSRNKFTKEPAPAAEFGPIEVLYGPSNTRINSFDLNAQLFIKDSVILECISDGNPNPIYAWKFNHSSIGNNSKFNISTDKSKLSFTVTNISNSGLYQCVAFNYIKGNMFHSSSNVTITVQGRHEEEYPMELVKTCLENPCLFIQNCIMRNGSAFCSINIWAVVAIVFISLALILGTTTMSLIFARRTQKKNTVSSTEEVDMGGYLSPVGHADRSNYASLGQETVHEYSTMRNRDLFSHGSNYEVLGQNTVHVYSTMQNTDLI</sequence>
<dbReference type="InterPro" id="IPR036179">
    <property type="entry name" value="Ig-like_dom_sf"/>
</dbReference>
<keyword evidence="3" id="KW-1015">Disulfide bond</keyword>
<proteinExistence type="predicted"/>
<dbReference type="GO" id="GO:0005911">
    <property type="term" value="C:cell-cell junction"/>
    <property type="evidence" value="ECO:0007669"/>
    <property type="project" value="TreeGrafter"/>
</dbReference>
<dbReference type="Pfam" id="PF13927">
    <property type="entry name" value="Ig_3"/>
    <property type="match status" value="1"/>
</dbReference>
<dbReference type="PROSITE" id="PS50835">
    <property type="entry name" value="IG_LIKE"/>
    <property type="match status" value="3"/>
</dbReference>
<evidence type="ECO:0000256" key="2">
    <source>
        <dbReference type="ARBA" id="ARBA00023136"/>
    </source>
</evidence>
<evidence type="ECO:0000256" key="4">
    <source>
        <dbReference type="ARBA" id="ARBA00023180"/>
    </source>
</evidence>
<dbReference type="Gene3D" id="2.60.40.10">
    <property type="entry name" value="Immunoglobulins"/>
    <property type="match status" value="3"/>
</dbReference>
<feature type="domain" description="Ig-like" evidence="8">
    <location>
        <begin position="145"/>
        <end position="245"/>
    </location>
</feature>
<evidence type="ECO:0000313" key="10">
    <source>
        <dbReference type="Proteomes" id="UP000005408"/>
    </source>
</evidence>
<keyword evidence="2 6" id="KW-0472">Membrane</keyword>
<evidence type="ECO:0000256" key="7">
    <source>
        <dbReference type="SAM" id="SignalP"/>
    </source>
</evidence>
<keyword evidence="6" id="KW-1133">Transmembrane helix</keyword>
<dbReference type="PANTHER" id="PTHR11640:SF31">
    <property type="entry name" value="IRREGULAR CHIASM C-ROUGHEST PROTEIN-RELATED"/>
    <property type="match status" value="1"/>
</dbReference>
<dbReference type="RefSeq" id="XP_034314853.1">
    <property type="nucleotide sequence ID" value="XM_034458962.2"/>
</dbReference>
<dbReference type="InterPro" id="IPR007110">
    <property type="entry name" value="Ig-like_dom"/>
</dbReference>
<dbReference type="KEGG" id="crg:117684920"/>
<evidence type="ECO:0000256" key="5">
    <source>
        <dbReference type="ARBA" id="ARBA00023319"/>
    </source>
</evidence>
<feature type="domain" description="Ig-like" evidence="8">
    <location>
        <begin position="22"/>
        <end position="134"/>
    </location>
</feature>
<name>A0A8W8NPU8_MAGGI</name>
<dbReference type="InterPro" id="IPR013106">
    <property type="entry name" value="Ig_V-set"/>
</dbReference>
<dbReference type="AlphaFoldDB" id="A0A8W8NPU8"/>
<evidence type="ECO:0000313" key="9">
    <source>
        <dbReference type="EnsemblMetazoa" id="G6693.1:cds"/>
    </source>
</evidence>
<dbReference type="GO" id="GO:0005886">
    <property type="term" value="C:plasma membrane"/>
    <property type="evidence" value="ECO:0007669"/>
    <property type="project" value="TreeGrafter"/>
</dbReference>
<dbReference type="GO" id="GO:0098609">
    <property type="term" value="P:cell-cell adhesion"/>
    <property type="evidence" value="ECO:0007669"/>
    <property type="project" value="TreeGrafter"/>
</dbReference>
<feature type="chain" id="PRO_5036479224" description="Ig-like domain-containing protein" evidence="7">
    <location>
        <begin position="17"/>
        <end position="490"/>
    </location>
</feature>
<accession>A0A8W8NPU8</accession>
<reference evidence="9" key="1">
    <citation type="submission" date="2022-08" db="UniProtKB">
        <authorList>
            <consortium name="EnsemblMetazoa"/>
        </authorList>
    </citation>
    <scope>IDENTIFICATION</scope>
    <source>
        <strain evidence="9">05x7-T-G4-1.051#20</strain>
    </source>
</reference>
<dbReference type="SMART" id="SM00408">
    <property type="entry name" value="IGc2"/>
    <property type="match status" value="2"/>
</dbReference>
<keyword evidence="6" id="KW-0812">Transmembrane</keyword>
<dbReference type="OrthoDB" id="6077473at2759"/>
<dbReference type="InterPro" id="IPR013783">
    <property type="entry name" value="Ig-like_fold"/>
</dbReference>
<dbReference type="Proteomes" id="UP000005408">
    <property type="component" value="Unassembled WGS sequence"/>
</dbReference>
<dbReference type="InterPro" id="IPR003598">
    <property type="entry name" value="Ig_sub2"/>
</dbReference>
<keyword evidence="10" id="KW-1185">Reference proteome</keyword>
<dbReference type="EnsemblMetazoa" id="G6693.1">
    <property type="protein sequence ID" value="G6693.1:cds"/>
    <property type="gene ID" value="G6693"/>
</dbReference>
<dbReference type="GO" id="GO:0050839">
    <property type="term" value="F:cell adhesion molecule binding"/>
    <property type="evidence" value="ECO:0007669"/>
    <property type="project" value="TreeGrafter"/>
</dbReference>
<feature type="domain" description="Ig-like" evidence="8">
    <location>
        <begin position="253"/>
        <end position="344"/>
    </location>
</feature>
<dbReference type="PANTHER" id="PTHR11640">
    <property type="entry name" value="NEPHRIN"/>
    <property type="match status" value="1"/>
</dbReference>
<keyword evidence="4" id="KW-0325">Glycoprotein</keyword>
<protein>
    <recommendedName>
        <fullName evidence="8">Ig-like domain-containing protein</fullName>
    </recommendedName>
</protein>
<evidence type="ECO:0000256" key="1">
    <source>
        <dbReference type="ARBA" id="ARBA00004479"/>
    </source>
</evidence>
<feature type="transmembrane region" description="Helical" evidence="6">
    <location>
        <begin position="387"/>
        <end position="412"/>
    </location>
</feature>
<keyword evidence="7" id="KW-0732">Signal</keyword>
<dbReference type="GeneID" id="117684920"/>
<evidence type="ECO:0000256" key="6">
    <source>
        <dbReference type="SAM" id="Phobius"/>
    </source>
</evidence>
<dbReference type="OMA" id="TDARCED"/>
<dbReference type="Pfam" id="PF07686">
    <property type="entry name" value="V-set"/>
    <property type="match status" value="1"/>
</dbReference>
<organism evidence="9 10">
    <name type="scientific">Magallana gigas</name>
    <name type="common">Pacific oyster</name>
    <name type="synonym">Crassostrea gigas</name>
    <dbReference type="NCBI Taxonomy" id="29159"/>
    <lineage>
        <taxon>Eukaryota</taxon>
        <taxon>Metazoa</taxon>
        <taxon>Spiralia</taxon>
        <taxon>Lophotrochozoa</taxon>
        <taxon>Mollusca</taxon>
        <taxon>Bivalvia</taxon>
        <taxon>Autobranchia</taxon>
        <taxon>Pteriomorphia</taxon>
        <taxon>Ostreida</taxon>
        <taxon>Ostreoidea</taxon>
        <taxon>Ostreidae</taxon>
        <taxon>Magallana</taxon>
    </lineage>
</organism>
<keyword evidence="5" id="KW-0393">Immunoglobulin domain</keyword>
<feature type="signal peptide" evidence="7">
    <location>
        <begin position="1"/>
        <end position="16"/>
    </location>
</feature>